<dbReference type="EMBL" id="QFBC01000018">
    <property type="protein sequence ID" value="PWE53181.1"/>
    <property type="molecule type" value="Genomic_DNA"/>
</dbReference>
<evidence type="ECO:0000259" key="2">
    <source>
        <dbReference type="SMART" id="SM01043"/>
    </source>
</evidence>
<evidence type="ECO:0000313" key="3">
    <source>
        <dbReference type="EMBL" id="PWE53181.1"/>
    </source>
</evidence>
<dbReference type="Pfam" id="PF03704">
    <property type="entry name" value="BTAD"/>
    <property type="match status" value="1"/>
</dbReference>
<dbReference type="Gene3D" id="1.25.40.10">
    <property type="entry name" value="Tetratricopeptide repeat domain"/>
    <property type="match status" value="2"/>
</dbReference>
<protein>
    <submittedName>
        <fullName evidence="3">Toxin</fullName>
    </submittedName>
</protein>
<dbReference type="SUPFAM" id="SSF48452">
    <property type="entry name" value="TPR-like"/>
    <property type="match status" value="2"/>
</dbReference>
<dbReference type="InterPro" id="IPR011990">
    <property type="entry name" value="TPR-like_helical_dom_sf"/>
</dbReference>
<dbReference type="SMART" id="SM00028">
    <property type="entry name" value="TPR"/>
    <property type="match status" value="2"/>
</dbReference>
<feature type="domain" description="Bacterial transcriptional activator" evidence="2">
    <location>
        <begin position="104"/>
        <end position="237"/>
    </location>
</feature>
<dbReference type="PROSITE" id="PS50005">
    <property type="entry name" value="TPR"/>
    <property type="match status" value="1"/>
</dbReference>
<keyword evidence="1" id="KW-0802">TPR repeat</keyword>
<dbReference type="PANTHER" id="PTHR35807">
    <property type="entry name" value="TRANSCRIPTIONAL REGULATOR REDD-RELATED"/>
    <property type="match status" value="1"/>
</dbReference>
<dbReference type="InterPro" id="IPR019734">
    <property type="entry name" value="TPR_rpt"/>
</dbReference>
<gene>
    <name evidence="3" type="ORF">DEM27_27630</name>
</gene>
<keyword evidence="4" id="KW-1185">Reference proteome</keyword>
<dbReference type="Proteomes" id="UP000245252">
    <property type="component" value="Unassembled WGS sequence"/>
</dbReference>
<dbReference type="OrthoDB" id="54411at2"/>
<evidence type="ECO:0000256" key="1">
    <source>
        <dbReference type="PROSITE-ProRule" id="PRU00339"/>
    </source>
</evidence>
<sequence length="650" mass="72999">MTVAKNAKPRICLLGRPKLLENGQEIPLPEKSYLLLGLLAVSQGLETDRETVRSLLWRSETPERRAGSLRQLLSRIDQSVPTDVPPLLKTTRTSLALNDDAWDVDLLLLLRADDLPKSQWVLFEGDLLELSQTPTHGAEEWLTFERQQLADCRVRLLSRMLEEDGEWEDDDLLFLAERLLDIDPAHEIAHRTLMSVYARKGDMSGARKAYLRCKARLREDFDTEPEEKTVGLALELGIVQPASAAGVASPLSLPVSASSSAGEPRIVILPPESILSDPLMMRVGRALLEEVTIGLSQQRGFKIIAAHTSFELVSRAIEPVQFAATSDDLKFDYSIYVTVRGAGEDVLATCRLTRLSDASVLWAIDLPLTLQRINDSFSHLARRIVTSLTDTIESSELSKPVADTTPTAYRLYLEGKRLLSGTDLQLLRKARKLFQASLQRCDSFAPAHAGISRSLSLEWLVRFMRARELLDKAKEAAVLARRTDPNNGRVFRELGFIALYQRRFEESLDFFQQARELSPNDADILADYADALSHDGQLDAALSLSIAAFRLNPLPSDHYYWQLGGIYFVQENYEKALEVMEPVRSRPATARLLAAIYAMIGDLPQARHHASVVLENFPDFRTEHLWHFVPDRQPDHTRLLIRGLNIAGLQ</sequence>
<feature type="repeat" description="TPR" evidence="1">
    <location>
        <begin position="488"/>
        <end position="521"/>
    </location>
</feature>
<dbReference type="AlphaFoldDB" id="A0A2U2DIU6"/>
<dbReference type="SMART" id="SM01043">
    <property type="entry name" value="BTAD"/>
    <property type="match status" value="1"/>
</dbReference>
<dbReference type="InterPro" id="IPR005158">
    <property type="entry name" value="BTAD"/>
</dbReference>
<comment type="caution">
    <text evidence="3">The sequence shown here is derived from an EMBL/GenBank/DDBJ whole genome shotgun (WGS) entry which is preliminary data.</text>
</comment>
<organism evidence="3 4">
    <name type="scientific">Metarhizobium album</name>
    <dbReference type="NCBI Taxonomy" id="2182425"/>
    <lineage>
        <taxon>Bacteria</taxon>
        <taxon>Pseudomonadati</taxon>
        <taxon>Pseudomonadota</taxon>
        <taxon>Alphaproteobacteria</taxon>
        <taxon>Hyphomicrobiales</taxon>
        <taxon>Rhizobiaceae</taxon>
        <taxon>Metarhizobium</taxon>
    </lineage>
</organism>
<evidence type="ECO:0000313" key="4">
    <source>
        <dbReference type="Proteomes" id="UP000245252"/>
    </source>
</evidence>
<proteinExistence type="predicted"/>
<name>A0A2U2DIU6_9HYPH</name>
<reference evidence="3 4" key="1">
    <citation type="submission" date="2018-05" db="EMBL/GenBank/DDBJ databases">
        <title>The draft genome of strain NS-104.</title>
        <authorList>
            <person name="Hang P."/>
            <person name="Jiang J."/>
        </authorList>
    </citation>
    <scope>NUCLEOTIDE SEQUENCE [LARGE SCALE GENOMIC DNA]</scope>
    <source>
        <strain evidence="3 4">NS-104</strain>
    </source>
</reference>
<accession>A0A2U2DIU6</accession>
<dbReference type="InterPro" id="IPR051677">
    <property type="entry name" value="AfsR-DnrI-RedD_regulator"/>
</dbReference>